<dbReference type="Proteomes" id="UP000029082">
    <property type="component" value="Unassembled WGS sequence"/>
</dbReference>
<proteinExistence type="predicted"/>
<comment type="caution">
    <text evidence="1">The sequence shown here is derived from an EMBL/GenBank/DDBJ whole genome shotgun (WGS) entry which is preliminary data.</text>
</comment>
<gene>
    <name evidence="1" type="ORF">BMON_0160</name>
</gene>
<accession>A0A087CAI8</accession>
<dbReference type="EMBL" id="JGZE01000001">
    <property type="protein sequence ID" value="KFI80288.1"/>
    <property type="molecule type" value="Genomic_DNA"/>
</dbReference>
<reference evidence="1 2" key="1">
    <citation type="submission" date="2014-03" db="EMBL/GenBank/DDBJ databases">
        <title>Genomics of Bifidobacteria.</title>
        <authorList>
            <person name="Ventura M."/>
            <person name="Milani C."/>
            <person name="Lugli G.A."/>
        </authorList>
    </citation>
    <scope>NUCLEOTIDE SEQUENCE [LARGE SCALE GENOMIC DNA]</scope>
    <source>
        <strain evidence="1 2">DSM 21395</strain>
    </source>
</reference>
<name>A0A087CAI8_9BIFI</name>
<keyword evidence="2" id="KW-1185">Reference proteome</keyword>
<dbReference type="STRING" id="1437603.GCA_000771525_00498"/>
<protein>
    <submittedName>
        <fullName evidence="1">Uncharacterized protein</fullName>
    </submittedName>
</protein>
<organism evidence="1 2">
    <name type="scientific">Bifidobacterium mongoliense DSM 21395</name>
    <dbReference type="NCBI Taxonomy" id="1437603"/>
    <lineage>
        <taxon>Bacteria</taxon>
        <taxon>Bacillati</taxon>
        <taxon>Actinomycetota</taxon>
        <taxon>Actinomycetes</taxon>
        <taxon>Bifidobacteriales</taxon>
        <taxon>Bifidobacteriaceae</taxon>
        <taxon>Bifidobacterium</taxon>
    </lineage>
</organism>
<dbReference type="AlphaFoldDB" id="A0A087CAI8"/>
<sequence length="55" mass="6294">MNRSFENIEPPDVEPICPDCGMRLNAAGECRNCRAINNYEAYDEKSIATWKERTA</sequence>
<evidence type="ECO:0000313" key="1">
    <source>
        <dbReference type="EMBL" id="KFI80288.1"/>
    </source>
</evidence>
<evidence type="ECO:0000313" key="2">
    <source>
        <dbReference type="Proteomes" id="UP000029082"/>
    </source>
</evidence>